<dbReference type="InterPro" id="IPR044611">
    <property type="entry name" value="E3A/B/C-like"/>
</dbReference>
<evidence type="ECO:0000256" key="1">
    <source>
        <dbReference type="ARBA" id="ARBA00000885"/>
    </source>
</evidence>
<dbReference type="EMBL" id="CACVKT020001486">
    <property type="protein sequence ID" value="CAC5368474.1"/>
    <property type="molecule type" value="Genomic_DNA"/>
</dbReference>
<dbReference type="Gene3D" id="3.30.2410.10">
    <property type="entry name" value="Hect, E3 ligase catalytic domain"/>
    <property type="match status" value="1"/>
</dbReference>
<dbReference type="InterPro" id="IPR000569">
    <property type="entry name" value="HECT_dom"/>
</dbReference>
<dbReference type="Proteomes" id="UP000507470">
    <property type="component" value="Unassembled WGS sequence"/>
</dbReference>
<dbReference type="InterPro" id="IPR001660">
    <property type="entry name" value="SAM"/>
</dbReference>
<comment type="catalytic activity">
    <reaction evidence="1">
        <text>S-ubiquitinyl-[E2 ubiquitin-conjugating enzyme]-L-cysteine + [acceptor protein]-L-lysine = [E2 ubiquitin-conjugating enzyme]-L-cysteine + N(6)-ubiquitinyl-[acceptor protein]-L-lysine.</text>
        <dbReference type="EC" id="2.3.2.26"/>
    </reaction>
</comment>
<evidence type="ECO:0000259" key="7">
    <source>
        <dbReference type="PROSITE" id="PS50105"/>
    </source>
</evidence>
<evidence type="ECO:0000313" key="9">
    <source>
        <dbReference type="EMBL" id="CAC5368474.1"/>
    </source>
</evidence>
<keyword evidence="4 5" id="KW-0833">Ubl conjugation pathway</keyword>
<dbReference type="EC" id="2.3.2.26" evidence="2"/>
<dbReference type="PROSITE" id="PS50105">
    <property type="entry name" value="SAM_DOMAIN"/>
    <property type="match status" value="1"/>
</dbReference>
<evidence type="ECO:0000256" key="2">
    <source>
        <dbReference type="ARBA" id="ARBA00012485"/>
    </source>
</evidence>
<dbReference type="GO" id="GO:0000209">
    <property type="term" value="P:protein polyubiquitination"/>
    <property type="evidence" value="ECO:0007669"/>
    <property type="project" value="InterPro"/>
</dbReference>
<feature type="region of interest" description="Disordered" evidence="6">
    <location>
        <begin position="272"/>
        <end position="301"/>
    </location>
</feature>
<dbReference type="Gene3D" id="1.10.150.50">
    <property type="entry name" value="Transcription Factor, Ets-1"/>
    <property type="match status" value="1"/>
</dbReference>
<reference evidence="9 10" key="1">
    <citation type="submission" date="2020-06" db="EMBL/GenBank/DDBJ databases">
        <authorList>
            <person name="Li R."/>
            <person name="Bekaert M."/>
        </authorList>
    </citation>
    <scope>NUCLEOTIDE SEQUENCE [LARGE SCALE GENOMIC DNA]</scope>
    <source>
        <strain evidence="10">wild</strain>
    </source>
</reference>
<proteinExistence type="predicted"/>
<dbReference type="Pfam" id="PF00536">
    <property type="entry name" value="SAM_1"/>
    <property type="match status" value="1"/>
</dbReference>
<dbReference type="InterPro" id="IPR035983">
    <property type="entry name" value="Hect_E3_ubiquitin_ligase"/>
</dbReference>
<accession>A0A6J8AIV2</accession>
<feature type="domain" description="HECT" evidence="8">
    <location>
        <begin position="394"/>
        <end position="429"/>
    </location>
</feature>
<evidence type="ECO:0000256" key="4">
    <source>
        <dbReference type="ARBA" id="ARBA00022786"/>
    </source>
</evidence>
<dbReference type="SUPFAM" id="SSF47769">
    <property type="entry name" value="SAM/Pointed domain"/>
    <property type="match status" value="1"/>
</dbReference>
<dbReference type="Pfam" id="PF00632">
    <property type="entry name" value="HECT"/>
    <property type="match status" value="1"/>
</dbReference>
<sequence>MASTLTNVDAVEAVLTKIHLSDLFNNFVESKVDNLATCRALTDADLSRLGITTIGDRTRFRSEVNKVTELKTHTRPQRGEERITQNLEERISLFRPSRSRFTATTCNRQKNKKPRTWTCEFVCLSNREAIKTPTGEEKVMLKRAGLGNKKIQFCLDDSEELFRKKLFSDEGFNKLRDCGGFERLRCQSNCRILEIISSKCTPESLRSIIGGQSKIYIRPIQTNLSMSVSSVAQIANTSEIKDKCIFCDKDILITDLRDHLKDCDGNVQNVQSSEPFAETQSTSSFSLPTEFDSVDNSDEDLPDLHLARNNNETTTEMTGQTEDLLKQTINSCIDFCTEHKVTDPVDILRHIQEKIVCGRDLDLSDDATTNDGETNFIMVDRDTLLQSAFEEIPALTDLRLTLQVQFYEEGAVDLGGPRKEFFAILMRDIKQKYFDPVKEWSKDYEVVGKIFALSILQNGPLPRIMTTDLIEELFETEEPRQFVKDLRKGLDSLGFYQLVRSLPSLVHLFTPIPQTPITFKKITTLLKPEFSADGSNRMKTEKKVYSKFLKYLREAASGRRGDVNLAKVLKFATSVEEEPILGFTLHPSLHFSERKSHLPTGNTCINRLMLTVPENGEKLPEEDVLFNFFDYAFCNAYYGLQ</sequence>
<keyword evidence="3" id="KW-0808">Transferase</keyword>
<evidence type="ECO:0000259" key="8">
    <source>
        <dbReference type="PROSITE" id="PS50237"/>
    </source>
</evidence>
<feature type="compositionally biased region" description="Acidic residues" evidence="6">
    <location>
        <begin position="292"/>
        <end position="301"/>
    </location>
</feature>
<evidence type="ECO:0000256" key="6">
    <source>
        <dbReference type="SAM" id="MobiDB-lite"/>
    </source>
</evidence>
<feature type="compositionally biased region" description="Polar residues" evidence="6">
    <location>
        <begin position="272"/>
        <end position="287"/>
    </location>
</feature>
<dbReference type="AlphaFoldDB" id="A0A6J8AIV2"/>
<dbReference type="SUPFAM" id="SSF56204">
    <property type="entry name" value="Hect, E3 ligase catalytic domain"/>
    <property type="match status" value="1"/>
</dbReference>
<dbReference type="OrthoDB" id="6140673at2759"/>
<protein>
    <recommendedName>
        <fullName evidence="2">HECT-type E3 ubiquitin transferase</fullName>
        <ecNumber evidence="2">2.3.2.26</ecNumber>
    </recommendedName>
</protein>
<evidence type="ECO:0000256" key="5">
    <source>
        <dbReference type="PROSITE-ProRule" id="PRU00104"/>
    </source>
</evidence>
<dbReference type="Gene3D" id="3.90.1750.10">
    <property type="entry name" value="Hect, E3 ligase catalytic domains"/>
    <property type="match status" value="1"/>
</dbReference>
<dbReference type="PANTHER" id="PTHR45700">
    <property type="entry name" value="UBIQUITIN-PROTEIN LIGASE E3C"/>
    <property type="match status" value="1"/>
</dbReference>
<keyword evidence="10" id="KW-1185">Reference proteome</keyword>
<dbReference type="GO" id="GO:0061630">
    <property type="term" value="F:ubiquitin protein ligase activity"/>
    <property type="evidence" value="ECO:0007669"/>
    <property type="project" value="UniProtKB-EC"/>
</dbReference>
<evidence type="ECO:0000313" key="10">
    <source>
        <dbReference type="Proteomes" id="UP000507470"/>
    </source>
</evidence>
<dbReference type="InterPro" id="IPR013761">
    <property type="entry name" value="SAM/pointed_sf"/>
</dbReference>
<feature type="active site" description="Glycyl thioester intermediate" evidence="5">
    <location>
        <position position="604"/>
    </location>
</feature>
<feature type="domain" description="HECT" evidence="8">
    <location>
        <begin position="567"/>
        <end position="622"/>
    </location>
</feature>
<gene>
    <name evidence="9" type="ORF">MCOR_8012</name>
</gene>
<name>A0A6J8AIV2_MYTCO</name>
<organism evidence="9 10">
    <name type="scientific">Mytilus coruscus</name>
    <name type="common">Sea mussel</name>
    <dbReference type="NCBI Taxonomy" id="42192"/>
    <lineage>
        <taxon>Eukaryota</taxon>
        <taxon>Metazoa</taxon>
        <taxon>Spiralia</taxon>
        <taxon>Lophotrochozoa</taxon>
        <taxon>Mollusca</taxon>
        <taxon>Bivalvia</taxon>
        <taxon>Autobranchia</taxon>
        <taxon>Pteriomorphia</taxon>
        <taxon>Mytilida</taxon>
        <taxon>Mytiloidea</taxon>
        <taxon>Mytilidae</taxon>
        <taxon>Mytilinae</taxon>
        <taxon>Mytilus</taxon>
    </lineage>
</organism>
<dbReference type="PROSITE" id="PS50237">
    <property type="entry name" value="HECT"/>
    <property type="match status" value="2"/>
</dbReference>
<feature type="domain" description="SAM" evidence="7">
    <location>
        <begin position="6"/>
        <end position="70"/>
    </location>
</feature>
<comment type="caution">
    <text evidence="5">Lacks conserved residue(s) required for the propagation of feature annotation.</text>
</comment>
<evidence type="ECO:0000256" key="3">
    <source>
        <dbReference type="ARBA" id="ARBA00022679"/>
    </source>
</evidence>